<gene>
    <name evidence="1" type="ORF">SDC9_86690</name>
</gene>
<comment type="caution">
    <text evidence="1">The sequence shown here is derived from an EMBL/GenBank/DDBJ whole genome shotgun (WGS) entry which is preliminary data.</text>
</comment>
<sequence length="200" mass="23093">MKKVLFILSVFCSLTLSAQNYKHVKPLEIEAFIGPVYNLQLEYRGRSINAITVGIEGRYNITNSPFSLGVRTSYTHYHTRSNPYSIQYQSYNFSGTFDYNFRYWKKINLFAGIGTGLSIIDMFCYTNLPLIVQPTNGVKASNCPYGGLILPWNEYKMNFNPRVGAEFYNRIRVTTGFNFEEKKESYFYMTIGFVLGGRQK</sequence>
<dbReference type="AlphaFoldDB" id="A0A644ZGM8"/>
<dbReference type="EMBL" id="VSSQ01008860">
    <property type="protein sequence ID" value="MPM40052.1"/>
    <property type="molecule type" value="Genomic_DNA"/>
</dbReference>
<accession>A0A644ZGM8</accession>
<protein>
    <recommendedName>
        <fullName evidence="2">Outer membrane protein beta-barrel domain-containing protein</fullName>
    </recommendedName>
</protein>
<reference evidence="1" key="1">
    <citation type="submission" date="2019-08" db="EMBL/GenBank/DDBJ databases">
        <authorList>
            <person name="Kucharzyk K."/>
            <person name="Murdoch R.W."/>
            <person name="Higgins S."/>
            <person name="Loffler F."/>
        </authorList>
    </citation>
    <scope>NUCLEOTIDE SEQUENCE</scope>
</reference>
<evidence type="ECO:0000313" key="1">
    <source>
        <dbReference type="EMBL" id="MPM40052.1"/>
    </source>
</evidence>
<name>A0A644ZGM8_9ZZZZ</name>
<proteinExistence type="predicted"/>
<organism evidence="1">
    <name type="scientific">bioreactor metagenome</name>
    <dbReference type="NCBI Taxonomy" id="1076179"/>
    <lineage>
        <taxon>unclassified sequences</taxon>
        <taxon>metagenomes</taxon>
        <taxon>ecological metagenomes</taxon>
    </lineage>
</organism>
<evidence type="ECO:0008006" key="2">
    <source>
        <dbReference type="Google" id="ProtNLM"/>
    </source>
</evidence>